<evidence type="ECO:0000313" key="2">
    <source>
        <dbReference type="Proteomes" id="UP001629392"/>
    </source>
</evidence>
<dbReference type="SUPFAM" id="SSF51182">
    <property type="entry name" value="RmlC-like cupins"/>
    <property type="match status" value="1"/>
</dbReference>
<comment type="caution">
    <text evidence="1">The sequence shown here is derived from an EMBL/GenBank/DDBJ whole genome shotgun (WGS) entry which is preliminary data.</text>
</comment>
<organism evidence="1 2">
    <name type="scientific">Paraburkholderia strydomiana</name>
    <dbReference type="NCBI Taxonomy" id="1245417"/>
    <lineage>
        <taxon>Bacteria</taxon>
        <taxon>Pseudomonadati</taxon>
        <taxon>Pseudomonadota</taxon>
        <taxon>Betaproteobacteria</taxon>
        <taxon>Burkholderiales</taxon>
        <taxon>Burkholderiaceae</taxon>
        <taxon>Paraburkholderia</taxon>
    </lineage>
</organism>
<name>A0ABW9EGU3_9BURK</name>
<sequence>MAGVGTEKVFENDKVIVWNFTLEPGEYTEMHTHERSYMWYAINGAPLQIFDEEGNDLGTFDVPTGAVYSLMLDKGYLEVLSEIGKGARVPATHRARNVGATPYREVLVEYK</sequence>
<protein>
    <recommendedName>
        <fullName evidence="3">Cupin</fullName>
    </recommendedName>
</protein>
<evidence type="ECO:0000313" key="1">
    <source>
        <dbReference type="EMBL" id="MFM0718256.1"/>
    </source>
</evidence>
<dbReference type="EMBL" id="JAQQCL010000013">
    <property type="protein sequence ID" value="MFM0718256.1"/>
    <property type="molecule type" value="Genomic_DNA"/>
</dbReference>
<proteinExistence type="predicted"/>
<gene>
    <name evidence="1" type="ORF">PQQ73_18155</name>
</gene>
<evidence type="ECO:0008006" key="3">
    <source>
        <dbReference type="Google" id="ProtNLM"/>
    </source>
</evidence>
<dbReference type="InterPro" id="IPR011051">
    <property type="entry name" value="RmlC_Cupin_sf"/>
</dbReference>
<dbReference type="Gene3D" id="2.60.120.10">
    <property type="entry name" value="Jelly Rolls"/>
    <property type="match status" value="1"/>
</dbReference>
<accession>A0ABW9EGU3</accession>
<dbReference type="RefSeq" id="WP_408154132.1">
    <property type="nucleotide sequence ID" value="NZ_JAQQCL010000013.1"/>
</dbReference>
<dbReference type="InterPro" id="IPR014710">
    <property type="entry name" value="RmlC-like_jellyroll"/>
</dbReference>
<keyword evidence="2" id="KW-1185">Reference proteome</keyword>
<dbReference type="Proteomes" id="UP001629392">
    <property type="component" value="Unassembled WGS sequence"/>
</dbReference>
<reference evidence="1 2" key="1">
    <citation type="journal article" date="2024" name="Chem. Sci.">
        <title>Discovery of megapolipeptins by genome mining of a Burkholderiales bacteria collection.</title>
        <authorList>
            <person name="Paulo B.S."/>
            <person name="Recchia M.J.J."/>
            <person name="Lee S."/>
            <person name="Fergusson C.H."/>
            <person name="Romanowski S.B."/>
            <person name="Hernandez A."/>
            <person name="Krull N."/>
            <person name="Liu D.Y."/>
            <person name="Cavanagh H."/>
            <person name="Bos A."/>
            <person name="Gray C.A."/>
            <person name="Murphy B.T."/>
            <person name="Linington R.G."/>
            <person name="Eustaquio A.S."/>
        </authorList>
    </citation>
    <scope>NUCLEOTIDE SEQUENCE [LARGE SCALE GENOMIC DNA]</scope>
    <source>
        <strain evidence="1 2">RL17-350-BIC-E</strain>
    </source>
</reference>